<feature type="transmembrane region" description="Helical" evidence="18">
    <location>
        <begin position="83"/>
        <end position="102"/>
    </location>
</feature>
<keyword evidence="14 18" id="KW-1133">Transmembrane helix</keyword>
<dbReference type="InterPro" id="IPR006068">
    <property type="entry name" value="ATPase_P-typ_cation-transptr_C"/>
</dbReference>
<dbReference type="SFLD" id="SFLDF00027">
    <property type="entry name" value="p-type_atpase"/>
    <property type="match status" value="1"/>
</dbReference>
<keyword evidence="7" id="KW-0997">Cell inner membrane</keyword>
<proteinExistence type="inferred from homology"/>
<keyword evidence="8" id="KW-0597">Phosphoprotein</keyword>
<protein>
    <recommendedName>
        <fullName evidence="5">Magnesium-transporting ATPase, P-type 1</fullName>
        <ecNumber evidence="4">7.2.2.14</ecNumber>
    </recommendedName>
    <alternativeName>
        <fullName evidence="16">Mg(2+) transport ATPase, P-type 1</fullName>
    </alternativeName>
</protein>
<dbReference type="Pfam" id="PF00122">
    <property type="entry name" value="E1-E2_ATPase"/>
    <property type="match status" value="1"/>
</dbReference>
<evidence type="ECO:0000256" key="15">
    <source>
        <dbReference type="ARBA" id="ARBA00023136"/>
    </source>
</evidence>
<dbReference type="EC" id="7.2.2.14" evidence="4"/>
<dbReference type="GO" id="GO:0015444">
    <property type="term" value="F:P-type magnesium transporter activity"/>
    <property type="evidence" value="ECO:0007669"/>
    <property type="project" value="UniProtKB-EC"/>
</dbReference>
<evidence type="ECO:0000259" key="19">
    <source>
        <dbReference type="SMART" id="SM00831"/>
    </source>
</evidence>
<evidence type="ECO:0000256" key="1">
    <source>
        <dbReference type="ARBA" id="ARBA00003954"/>
    </source>
</evidence>
<dbReference type="Pfam" id="PF00690">
    <property type="entry name" value="Cation_ATPase_N"/>
    <property type="match status" value="1"/>
</dbReference>
<evidence type="ECO:0000256" key="12">
    <source>
        <dbReference type="ARBA" id="ARBA00022842"/>
    </source>
</evidence>
<evidence type="ECO:0000256" key="8">
    <source>
        <dbReference type="ARBA" id="ARBA00022553"/>
    </source>
</evidence>
<dbReference type="GO" id="GO:0005886">
    <property type="term" value="C:plasma membrane"/>
    <property type="evidence" value="ECO:0007669"/>
    <property type="project" value="UniProtKB-SubCell"/>
</dbReference>
<dbReference type="InterPro" id="IPR036412">
    <property type="entry name" value="HAD-like_sf"/>
</dbReference>
<evidence type="ECO:0000256" key="16">
    <source>
        <dbReference type="ARBA" id="ARBA00029806"/>
    </source>
</evidence>
<evidence type="ECO:0000256" key="13">
    <source>
        <dbReference type="ARBA" id="ARBA00022967"/>
    </source>
</evidence>
<dbReference type="InterPro" id="IPR018303">
    <property type="entry name" value="ATPase_P-typ_P_site"/>
</dbReference>
<evidence type="ECO:0000256" key="3">
    <source>
        <dbReference type="ARBA" id="ARBA00008746"/>
    </source>
</evidence>
<dbReference type="InterPro" id="IPR023298">
    <property type="entry name" value="ATPase_P-typ_TM_dom_sf"/>
</dbReference>
<keyword evidence="15 18" id="KW-0472">Membrane</keyword>
<keyword evidence="11" id="KW-0067">ATP-binding</keyword>
<evidence type="ECO:0000256" key="5">
    <source>
        <dbReference type="ARBA" id="ARBA00013555"/>
    </source>
</evidence>
<keyword evidence="10" id="KW-0547">Nucleotide-binding</keyword>
<dbReference type="SMART" id="SM00831">
    <property type="entry name" value="Cation_ATPase_N"/>
    <property type="match status" value="1"/>
</dbReference>
<dbReference type="PANTHER" id="PTHR42861">
    <property type="entry name" value="CALCIUM-TRANSPORTING ATPASE"/>
    <property type="match status" value="1"/>
</dbReference>
<dbReference type="InterPro" id="IPR044492">
    <property type="entry name" value="P_typ_ATPase_HD_dom"/>
</dbReference>
<comment type="function">
    <text evidence="1">Mediates magnesium influx to the cytosol.</text>
</comment>
<keyword evidence="12" id="KW-0460">Magnesium</keyword>
<dbReference type="Gene3D" id="3.40.50.1000">
    <property type="entry name" value="HAD superfamily/HAD-like"/>
    <property type="match status" value="1"/>
</dbReference>
<dbReference type="NCBIfam" id="TIGR01524">
    <property type="entry name" value="ATPase-IIIB_Mg"/>
    <property type="match status" value="1"/>
</dbReference>
<dbReference type="KEGG" id="tsin:OXH18_24575"/>
<evidence type="ECO:0000313" key="20">
    <source>
        <dbReference type="EMBL" id="WAL60301.1"/>
    </source>
</evidence>
<comment type="subcellular location">
    <subcellularLocation>
        <location evidence="2">Cell inner membrane</location>
        <topology evidence="2">Multi-pass membrane protein</topology>
    </subcellularLocation>
</comment>
<dbReference type="EMBL" id="CP113797">
    <property type="protein sequence ID" value="WAL60301.1"/>
    <property type="molecule type" value="Genomic_DNA"/>
</dbReference>
<dbReference type="GO" id="GO:0016887">
    <property type="term" value="F:ATP hydrolysis activity"/>
    <property type="evidence" value="ECO:0007669"/>
    <property type="project" value="InterPro"/>
</dbReference>
<comment type="similarity">
    <text evidence="3">Belongs to the cation transport ATPase (P-type) (TC 3.A.3) family. Type IIIB subfamily.</text>
</comment>
<evidence type="ECO:0000313" key="21">
    <source>
        <dbReference type="Proteomes" id="UP001163152"/>
    </source>
</evidence>
<reference evidence="20" key="1">
    <citation type="submission" date="2022-12" db="EMBL/GenBank/DDBJ databases">
        <title>Polyphasic identification of a Novel Hot-Spring Cyanobacterium Ocullathermofonsia sinensis gen nov. sp. nov. and Genomic Insights on its Adaptations to the Thermal Habitat.</title>
        <authorList>
            <person name="Daroch M."/>
            <person name="Tang J."/>
            <person name="Jiang Y."/>
        </authorList>
    </citation>
    <scope>NUCLEOTIDE SEQUENCE</scope>
    <source>
        <strain evidence="20">PKUAC-SCTA174</strain>
    </source>
</reference>
<dbReference type="InterPro" id="IPR004014">
    <property type="entry name" value="ATPase_P-typ_cation-transptr_N"/>
</dbReference>
<dbReference type="SUPFAM" id="SSF81665">
    <property type="entry name" value="Calcium ATPase, transmembrane domain M"/>
    <property type="match status" value="1"/>
</dbReference>
<dbReference type="InterPro" id="IPR006415">
    <property type="entry name" value="P-type_ATPase_IIIB"/>
</dbReference>
<feature type="transmembrane region" description="Helical" evidence="18">
    <location>
        <begin position="846"/>
        <end position="870"/>
    </location>
</feature>
<sequence>MQNTPTPTNRRRVTASDRSLESAKLSLRALEEAGNNIDQVLRSLNSNRKGLTAADARDRLRRYGKNEVSHEKPPTWYAQLFKAFNNPFVWVLIGLAVVSYVLDYALAEPEDKDLTAVTILSVMVLVSGFLRFFQEYRSTQAAEKLKALVSTTATVIRRDRLDTPGSRREVPLSELVPGDVVALSAGDMIPADVRLLTSKDLFVSQAVLTGESLPVEKYDTLGSVVEKRADVQMNQDQVSALDIPTVCFMGTNVVSGAATAVVVSTGDRTYFGSLAKNIVGKRVLTSFEKGVNRVSYLLITFMAVMVPIVFLIQLLTKGNFLDALLFSLSIAVGLTPEMLPMIVTANLARGAVVMANQKVVVKRINAIQNFGAMNILCTDKTGTLTLDKIVLERHVDIHGYEDNQPLEYGYLNSYYQTGLKNLLDVAVLEHVELKTALKPAENYAKVDEIPFDFVRRRMSVVVESRVGQAAGKHILICKGAVEELFNVCSHAKYRGAIVPMSEFVRMEGQRVTQSLNEDGFRVIAVAYKEIPIPLDTVPTYNAQDEVDLILVGYLAFLDPPKDSAIEAIAALQDNGVAVKVITGDNDIVTRKVCKEVNLDVQGVLVGSQIERMSDEELKAQLDTTTVFAKVSPLQKARIVRLLRNQGHTVGYMGDGINDAAALRDADVGISVDTAVDIAKESADIILLGKNLMVLERGVIEGRRTFANILKYLNMTASSNFGNVFSVMGSSAVLPFLPMQPIQLLTQNLIYDLSQTTIPFDSVDKDFLRKPQKWNVPNIGRFMLFIGPISSIFDYATFIVMWFVFSANTPDEVQLFNSGWFVEGLLSQTLVVYMLRTARVPFLQSWPSLPVLLSTGTAIIVGMILPFTPIGAGLGMVPLPASYFIWLWLILGSYCLLTQYLKGFYIRTFGKWL</sequence>
<feature type="transmembrane region" description="Helical" evidence="18">
    <location>
        <begin position="294"/>
        <end position="312"/>
    </location>
</feature>
<keyword evidence="6" id="KW-1003">Cell membrane</keyword>
<evidence type="ECO:0000256" key="10">
    <source>
        <dbReference type="ARBA" id="ARBA00022741"/>
    </source>
</evidence>
<dbReference type="SFLD" id="SFLDS00003">
    <property type="entry name" value="Haloacid_Dehalogenase"/>
    <property type="match status" value="1"/>
</dbReference>
<feature type="transmembrane region" description="Helical" evidence="18">
    <location>
        <begin position="781"/>
        <end position="804"/>
    </location>
</feature>
<evidence type="ECO:0000256" key="18">
    <source>
        <dbReference type="SAM" id="Phobius"/>
    </source>
</evidence>
<dbReference type="Gene3D" id="3.40.1110.10">
    <property type="entry name" value="Calcium-transporting ATPase, cytoplasmic domain N"/>
    <property type="match status" value="1"/>
</dbReference>
<keyword evidence="21" id="KW-1185">Reference proteome</keyword>
<dbReference type="RefSeq" id="WP_268610179.1">
    <property type="nucleotide sequence ID" value="NZ_CP113797.1"/>
</dbReference>
<gene>
    <name evidence="20" type="primary">mgtA</name>
    <name evidence="20" type="ORF">OXH18_24575</name>
</gene>
<evidence type="ECO:0000256" key="9">
    <source>
        <dbReference type="ARBA" id="ARBA00022692"/>
    </source>
</evidence>
<dbReference type="NCBIfam" id="TIGR01494">
    <property type="entry name" value="ATPase_P-type"/>
    <property type="match status" value="2"/>
</dbReference>
<feature type="transmembrane region" description="Helical" evidence="18">
    <location>
        <begin position="882"/>
        <end position="900"/>
    </location>
</feature>
<dbReference type="AlphaFoldDB" id="A0A9E9C4Q2"/>
<keyword evidence="9 18" id="KW-0812">Transmembrane</keyword>
<evidence type="ECO:0000256" key="2">
    <source>
        <dbReference type="ARBA" id="ARBA00004429"/>
    </source>
</evidence>
<dbReference type="SUPFAM" id="SSF81653">
    <property type="entry name" value="Calcium ATPase, transduction domain A"/>
    <property type="match status" value="1"/>
</dbReference>
<dbReference type="CDD" id="cd02077">
    <property type="entry name" value="P-type_ATPase_Mg"/>
    <property type="match status" value="1"/>
</dbReference>
<evidence type="ECO:0000256" key="17">
    <source>
        <dbReference type="ARBA" id="ARBA00047295"/>
    </source>
</evidence>
<dbReference type="Pfam" id="PF13246">
    <property type="entry name" value="Cation_ATPase"/>
    <property type="match status" value="1"/>
</dbReference>
<dbReference type="Pfam" id="PF00689">
    <property type="entry name" value="Cation_ATPase_C"/>
    <property type="match status" value="1"/>
</dbReference>
<dbReference type="InterPro" id="IPR059000">
    <property type="entry name" value="ATPase_P-type_domA"/>
</dbReference>
<feature type="transmembrane region" description="Helical" evidence="18">
    <location>
        <begin position="324"/>
        <end position="348"/>
    </location>
</feature>
<dbReference type="SUPFAM" id="SSF56784">
    <property type="entry name" value="HAD-like"/>
    <property type="match status" value="1"/>
</dbReference>
<feature type="transmembrane region" description="Helical" evidence="18">
    <location>
        <begin position="114"/>
        <end position="133"/>
    </location>
</feature>
<evidence type="ECO:0000256" key="7">
    <source>
        <dbReference type="ARBA" id="ARBA00022519"/>
    </source>
</evidence>
<dbReference type="Gene3D" id="1.20.1110.10">
    <property type="entry name" value="Calcium-transporting ATPase, transmembrane domain"/>
    <property type="match status" value="1"/>
</dbReference>
<dbReference type="InterPro" id="IPR001757">
    <property type="entry name" value="P_typ_ATPase"/>
</dbReference>
<evidence type="ECO:0000256" key="14">
    <source>
        <dbReference type="ARBA" id="ARBA00022989"/>
    </source>
</evidence>
<dbReference type="InterPro" id="IPR008250">
    <property type="entry name" value="ATPase_P-typ_transduc_dom_A_sf"/>
</dbReference>
<dbReference type="InterPro" id="IPR023299">
    <property type="entry name" value="ATPase_P-typ_cyto_dom_N"/>
</dbReference>
<evidence type="ECO:0000256" key="11">
    <source>
        <dbReference type="ARBA" id="ARBA00022840"/>
    </source>
</evidence>
<dbReference type="InterPro" id="IPR023214">
    <property type="entry name" value="HAD_sf"/>
</dbReference>
<accession>A0A9E9C4Q2</accession>
<comment type="catalytic activity">
    <reaction evidence="17">
        <text>Mg(2+)(out) + ATP + H2O = Mg(2+)(in) + ADP + phosphate + H(+)</text>
        <dbReference type="Rhea" id="RHEA:10260"/>
        <dbReference type="ChEBI" id="CHEBI:15377"/>
        <dbReference type="ChEBI" id="CHEBI:15378"/>
        <dbReference type="ChEBI" id="CHEBI:18420"/>
        <dbReference type="ChEBI" id="CHEBI:30616"/>
        <dbReference type="ChEBI" id="CHEBI:43474"/>
        <dbReference type="ChEBI" id="CHEBI:456216"/>
        <dbReference type="EC" id="7.2.2.14"/>
    </reaction>
</comment>
<evidence type="ECO:0000256" key="4">
    <source>
        <dbReference type="ARBA" id="ARBA00012786"/>
    </source>
</evidence>
<organism evidence="20 21">
    <name type="scientific">Thermocoleostomius sinensis A174</name>
    <dbReference type="NCBI Taxonomy" id="2016057"/>
    <lineage>
        <taxon>Bacteria</taxon>
        <taxon>Bacillati</taxon>
        <taxon>Cyanobacteriota</taxon>
        <taxon>Cyanophyceae</taxon>
        <taxon>Oculatellales</taxon>
        <taxon>Oculatellaceae</taxon>
        <taxon>Thermocoleostomius</taxon>
    </lineage>
</organism>
<keyword evidence="13" id="KW-1278">Translocase</keyword>
<feature type="transmembrane region" description="Helical" evidence="18">
    <location>
        <begin position="816"/>
        <end position="834"/>
    </location>
</feature>
<dbReference type="Gene3D" id="2.70.150.10">
    <property type="entry name" value="Calcium-transporting ATPase, cytoplasmic transduction domain A"/>
    <property type="match status" value="1"/>
</dbReference>
<dbReference type="NCBIfam" id="NF011702">
    <property type="entry name" value="PRK15122.1"/>
    <property type="match status" value="1"/>
</dbReference>
<dbReference type="GO" id="GO:0005524">
    <property type="term" value="F:ATP binding"/>
    <property type="evidence" value="ECO:0007669"/>
    <property type="project" value="UniProtKB-KW"/>
</dbReference>
<feature type="domain" description="Cation-transporting P-type ATPase N-terminal" evidence="19">
    <location>
        <begin position="31"/>
        <end position="104"/>
    </location>
</feature>
<dbReference type="Proteomes" id="UP001163152">
    <property type="component" value="Chromosome"/>
</dbReference>
<evidence type="ECO:0000256" key="6">
    <source>
        <dbReference type="ARBA" id="ARBA00022475"/>
    </source>
</evidence>
<dbReference type="PRINTS" id="PR01836">
    <property type="entry name" value="MGATPASE"/>
</dbReference>
<name>A0A9E9C4Q2_9CYAN</name>
<dbReference type="PROSITE" id="PS00154">
    <property type="entry name" value="ATPASE_E1_E2"/>
    <property type="match status" value="1"/>
</dbReference>
<dbReference type="SFLD" id="SFLDG00002">
    <property type="entry name" value="C1.7:_P-type_atpase_like"/>
    <property type="match status" value="1"/>
</dbReference>